<organism evidence="2 3">
    <name type="scientific">Saccharomyces uvarum</name>
    <name type="common">Yeast</name>
    <name type="synonym">Saccharomyces bayanus var. uvarum</name>
    <dbReference type="NCBI Taxonomy" id="230603"/>
    <lineage>
        <taxon>Eukaryota</taxon>
        <taxon>Fungi</taxon>
        <taxon>Dikarya</taxon>
        <taxon>Ascomycota</taxon>
        <taxon>Saccharomycotina</taxon>
        <taxon>Saccharomycetes</taxon>
        <taxon>Saccharomycetales</taxon>
        <taxon>Saccharomycetaceae</taxon>
        <taxon>Saccharomyces</taxon>
    </lineage>
</organism>
<name>A0ABN8WY73_SACUV</name>
<feature type="compositionally biased region" description="Polar residues" evidence="1">
    <location>
        <begin position="112"/>
        <end position="127"/>
    </location>
</feature>
<sequence length="211" mass="22946">MQNSHLNAPQPGTSPSYARSQDFLNIEEPPSAQETPSVSTFNLPGPSAPAPTEEKPTPMLRRRSTNYMDALSSRAQARERESSIGEHHAPIPMPAPAPAPAAERRSSGPMDFQNTIHNLQYQSTNDSDMSHAGVDMGDSISHTPAGSGSGSGSGASNQPIFKSAFLDNDSSSSTRIPRDAALQPDVRRKSSFKYEDFKKDIYNQLHMFEDK</sequence>
<feature type="compositionally biased region" description="Polar residues" evidence="1">
    <location>
        <begin position="32"/>
        <end position="42"/>
    </location>
</feature>
<evidence type="ECO:0000313" key="2">
    <source>
        <dbReference type="EMBL" id="CAI4062136.1"/>
    </source>
</evidence>
<keyword evidence="3" id="KW-1185">Reference proteome</keyword>
<evidence type="ECO:0000256" key="1">
    <source>
        <dbReference type="SAM" id="MobiDB-lite"/>
    </source>
</evidence>
<evidence type="ECO:0000313" key="3">
    <source>
        <dbReference type="Proteomes" id="UP001162085"/>
    </source>
</evidence>
<dbReference type="Proteomes" id="UP001162085">
    <property type="component" value="Chromosome 6"/>
</dbReference>
<dbReference type="EMBL" id="OX365933">
    <property type="protein sequence ID" value="CAI4062136.1"/>
    <property type="molecule type" value="Genomic_DNA"/>
</dbReference>
<protein>
    <submittedName>
        <fullName evidence="2">Uncharacterized protein</fullName>
    </submittedName>
</protein>
<feature type="region of interest" description="Disordered" evidence="1">
    <location>
        <begin position="1"/>
        <end position="182"/>
    </location>
</feature>
<feature type="compositionally biased region" description="Polar residues" evidence="1">
    <location>
        <begin position="1"/>
        <end position="23"/>
    </location>
</feature>
<reference evidence="2" key="1">
    <citation type="submission" date="2022-10" db="EMBL/GenBank/DDBJ databases">
        <authorList>
            <person name="Byrne P K."/>
        </authorList>
    </citation>
    <scope>NUCLEOTIDE SEQUENCE</scope>
    <source>
        <strain evidence="2">ZP964</strain>
    </source>
</reference>
<accession>A0ABN8WY73</accession>
<feature type="compositionally biased region" description="Basic and acidic residues" evidence="1">
    <location>
        <begin position="76"/>
        <end position="89"/>
    </location>
</feature>
<proteinExistence type="predicted"/>
<gene>
    <name evidence="2" type="primary">SUVZ06G0720</name>
    <name evidence="2" type="ORF">SUVZ_06G0720</name>
</gene>